<dbReference type="GeneID" id="87598266"/>
<dbReference type="RefSeq" id="WP_053430738.1">
    <property type="nucleotide sequence ID" value="NZ_CP040441.1"/>
</dbReference>
<comment type="caution">
    <text evidence="1">The sequence shown here is derived from an EMBL/GenBank/DDBJ whole genome shotgun (WGS) entry which is preliminary data.</text>
</comment>
<reference evidence="1" key="1">
    <citation type="submission" date="2015-08" db="EMBL/GenBank/DDBJ databases">
        <title>Complete DNA Sequence of Pseudomonas syringae pv. actinidiae, the Causal Agent of Kiwifruit Canker Disease.</title>
        <authorList>
            <person name="Rikkerink E.H.A."/>
            <person name="Fineran P.C."/>
        </authorList>
    </citation>
    <scope>NUCLEOTIDE SEQUENCE</scope>
    <source>
        <strain evidence="1">DSM 13666</strain>
    </source>
</reference>
<dbReference type="EMBL" id="LILD01000001">
    <property type="protein sequence ID" value="KOO38465.1"/>
    <property type="molecule type" value="Genomic_DNA"/>
</dbReference>
<name>A0A0M0KI06_ALKHA</name>
<accession>A0A0M0KI06</accession>
<protein>
    <submittedName>
        <fullName evidence="1">Uncharacterized protein</fullName>
    </submittedName>
</protein>
<evidence type="ECO:0000313" key="1">
    <source>
        <dbReference type="EMBL" id="KOO38465.1"/>
    </source>
</evidence>
<gene>
    <name evidence="1" type="ORF">AMD02_06025</name>
</gene>
<proteinExistence type="predicted"/>
<sequence>MKSEFIGYRAVTGGYIVTAVLTGQQRFILTEDFNAFFVSTGFVAPNALMGGVYVDLEILSEFDLTEEVAPCVAS</sequence>
<organism evidence="1">
    <name type="scientific">Halalkalibacterium halodurans</name>
    <name type="common">Bacillus halodurans</name>
    <dbReference type="NCBI Taxonomy" id="86665"/>
    <lineage>
        <taxon>Bacteria</taxon>
        <taxon>Bacillati</taxon>
        <taxon>Bacillota</taxon>
        <taxon>Bacilli</taxon>
        <taxon>Bacillales</taxon>
        <taxon>Bacillaceae</taxon>
        <taxon>Halalkalibacterium (ex Joshi et al. 2022)</taxon>
    </lineage>
</organism>
<dbReference type="AlphaFoldDB" id="A0A0M0KI06"/>
<dbReference type="PATRIC" id="fig|136160.3.peg.1502"/>